<dbReference type="EMBL" id="UYYA01004423">
    <property type="protein sequence ID" value="VDM61775.1"/>
    <property type="molecule type" value="Genomic_DNA"/>
</dbReference>
<proteinExistence type="predicted"/>
<gene>
    <name evidence="3" type="ORF">ACOC_LOCUS10190</name>
</gene>
<feature type="chain" id="PRO_5043135112" evidence="2">
    <location>
        <begin position="20"/>
        <end position="128"/>
    </location>
</feature>
<accession>A0A158PKJ8</accession>
<evidence type="ECO:0000256" key="2">
    <source>
        <dbReference type="SAM" id="SignalP"/>
    </source>
</evidence>
<protein>
    <submittedName>
        <fullName evidence="5">Inhibitor_I29 domain-containing protein</fullName>
    </submittedName>
</protein>
<reference evidence="3 4" key="2">
    <citation type="submission" date="2018-11" db="EMBL/GenBank/DDBJ databases">
        <authorList>
            <consortium name="Pathogen Informatics"/>
        </authorList>
    </citation>
    <scope>NUCLEOTIDE SEQUENCE [LARGE SCALE GENOMIC DNA]</scope>
    <source>
        <strain evidence="3 4">Costa Rica</strain>
    </source>
</reference>
<keyword evidence="4" id="KW-1185">Reference proteome</keyword>
<evidence type="ECO:0000313" key="5">
    <source>
        <dbReference type="WBParaSite" id="ACOC_0001018901-mRNA-1"/>
    </source>
</evidence>
<evidence type="ECO:0000256" key="1">
    <source>
        <dbReference type="SAM" id="MobiDB-lite"/>
    </source>
</evidence>
<evidence type="ECO:0000313" key="4">
    <source>
        <dbReference type="Proteomes" id="UP000267027"/>
    </source>
</evidence>
<dbReference type="AlphaFoldDB" id="A0A158PKJ8"/>
<feature type="compositionally biased region" description="Low complexity" evidence="1">
    <location>
        <begin position="106"/>
        <end position="118"/>
    </location>
</feature>
<dbReference type="WBParaSite" id="ACOC_0001018901-mRNA-1">
    <property type="protein sequence ID" value="ACOC_0001018901-mRNA-1"/>
    <property type="gene ID" value="ACOC_0001018901"/>
</dbReference>
<evidence type="ECO:0000313" key="3">
    <source>
        <dbReference type="EMBL" id="VDM61775.1"/>
    </source>
</evidence>
<keyword evidence="2" id="KW-0732">Signal</keyword>
<name>A0A158PKJ8_ANGCS</name>
<dbReference type="Proteomes" id="UP000267027">
    <property type="component" value="Unassembled WGS sequence"/>
</dbReference>
<organism evidence="5">
    <name type="scientific">Angiostrongylus costaricensis</name>
    <name type="common">Nematode worm</name>
    <dbReference type="NCBI Taxonomy" id="334426"/>
    <lineage>
        <taxon>Eukaryota</taxon>
        <taxon>Metazoa</taxon>
        <taxon>Ecdysozoa</taxon>
        <taxon>Nematoda</taxon>
        <taxon>Chromadorea</taxon>
        <taxon>Rhabditida</taxon>
        <taxon>Rhabditina</taxon>
        <taxon>Rhabditomorpha</taxon>
        <taxon>Strongyloidea</taxon>
        <taxon>Metastrongylidae</taxon>
        <taxon>Angiostrongylus</taxon>
    </lineage>
</organism>
<reference evidence="5" key="1">
    <citation type="submission" date="2016-04" db="UniProtKB">
        <authorList>
            <consortium name="WormBaseParasite"/>
        </authorList>
    </citation>
    <scope>IDENTIFICATION</scope>
</reference>
<sequence length="128" mass="13965">MRLIFATFMVLLLVEKHEAQTYENHGNHGANNGSTLSADEERLIGLYARAYQEFLELLDGKRNLGEAREIATLIAEINNGTDSGSWDISNLGAFEALFATPKVIVDSSSSSNNDSTSTEPNTELDLAD</sequence>
<feature type="signal peptide" evidence="2">
    <location>
        <begin position="1"/>
        <end position="19"/>
    </location>
</feature>
<feature type="region of interest" description="Disordered" evidence="1">
    <location>
        <begin position="106"/>
        <end position="128"/>
    </location>
</feature>